<reference evidence="3" key="1">
    <citation type="submission" date="2025-08" db="UniProtKB">
        <authorList>
            <consortium name="RefSeq"/>
        </authorList>
    </citation>
    <scope>IDENTIFICATION</scope>
</reference>
<protein>
    <submittedName>
        <fullName evidence="3">2-oxoglutarate-dependent dioxygenase AOP3-like</fullName>
    </submittedName>
</protein>
<dbReference type="SUPFAM" id="SSF51197">
    <property type="entry name" value="Clavaminate synthase-like"/>
    <property type="match status" value="1"/>
</dbReference>
<dbReference type="GeneID" id="110754959"/>
<dbReference type="Gene3D" id="2.60.120.330">
    <property type="entry name" value="B-lactam Antibiotic, Isopenicillin N Synthase, Chain"/>
    <property type="match status" value="1"/>
</dbReference>
<name>A0A6P5SD75_PRUAV</name>
<dbReference type="InterPro" id="IPR027443">
    <property type="entry name" value="IPNS-like_sf"/>
</dbReference>
<organism evidence="2 3">
    <name type="scientific">Prunus avium</name>
    <name type="common">Cherry</name>
    <name type="synonym">Cerasus avium</name>
    <dbReference type="NCBI Taxonomy" id="42229"/>
    <lineage>
        <taxon>Eukaryota</taxon>
        <taxon>Viridiplantae</taxon>
        <taxon>Streptophyta</taxon>
        <taxon>Embryophyta</taxon>
        <taxon>Tracheophyta</taxon>
        <taxon>Spermatophyta</taxon>
        <taxon>Magnoliopsida</taxon>
        <taxon>eudicotyledons</taxon>
        <taxon>Gunneridae</taxon>
        <taxon>Pentapetalae</taxon>
        <taxon>rosids</taxon>
        <taxon>fabids</taxon>
        <taxon>Rosales</taxon>
        <taxon>Rosaceae</taxon>
        <taxon>Amygdaloideae</taxon>
        <taxon>Amygdaleae</taxon>
        <taxon>Prunus</taxon>
    </lineage>
</organism>
<dbReference type="InterPro" id="IPR044861">
    <property type="entry name" value="IPNS-like_FE2OG_OXY"/>
</dbReference>
<proteinExistence type="predicted"/>
<feature type="domain" description="Isopenicillin N synthase-like Fe(2+) 2OG dioxygenase" evidence="1">
    <location>
        <begin position="112"/>
        <end position="194"/>
    </location>
</feature>
<evidence type="ECO:0000313" key="2">
    <source>
        <dbReference type="Proteomes" id="UP000515124"/>
    </source>
</evidence>
<accession>A0A6P5SD75</accession>
<keyword evidence="2" id="KW-1185">Reference proteome</keyword>
<dbReference type="KEGG" id="pavi:110754959"/>
<dbReference type="Pfam" id="PF03171">
    <property type="entry name" value="2OG-FeII_Oxy"/>
    <property type="match status" value="1"/>
</dbReference>
<dbReference type="PANTHER" id="PTHR47990">
    <property type="entry name" value="2-OXOGLUTARATE (2OG) AND FE(II)-DEPENDENT OXYGENASE SUPERFAMILY PROTEIN-RELATED"/>
    <property type="match status" value="1"/>
</dbReference>
<dbReference type="RefSeq" id="XP_021811788.1">
    <property type="nucleotide sequence ID" value="XM_021956096.1"/>
</dbReference>
<evidence type="ECO:0000313" key="3">
    <source>
        <dbReference type="RefSeq" id="XP_021811788.1"/>
    </source>
</evidence>
<sequence length="247" mass="28432">MNWGRFPFSSTGTLPGTRRARMLQGNTSTSGQKTFGIVNGTNPQETQDFTHHFWPTGNDQFRESVDLYAEVMAEIDEAVTGMVFESYGVEKYHDDQFRLTFHNLRLIKYKVPEKLGGDMVLRSHTDKTFSTILHQNYVNGLEINTKNDEWVAFDPLPSSVVFIAGDAFQVWSNDQIRPYRYKVTLRENEVRYSFRVLSLYKGVIRVPNELVDKDHPLLYKPLSHLEFLNARKSVGETEYAGKAYCAI</sequence>
<dbReference type="InterPro" id="IPR050231">
    <property type="entry name" value="Iron_ascorbate_oxido_reductase"/>
</dbReference>
<evidence type="ECO:0000259" key="1">
    <source>
        <dbReference type="Pfam" id="PF03171"/>
    </source>
</evidence>
<dbReference type="Proteomes" id="UP000515124">
    <property type="component" value="Unplaced"/>
</dbReference>
<dbReference type="AlphaFoldDB" id="A0A6P5SD75"/>
<gene>
    <name evidence="3" type="primary">LOC110754959</name>
</gene>